<dbReference type="OrthoDB" id="2121828at2759"/>
<name>A0A9P5K1Y1_9AGAM</name>
<dbReference type="Pfam" id="PF00394">
    <property type="entry name" value="Cu-oxidase"/>
    <property type="match status" value="1"/>
</dbReference>
<dbReference type="InterPro" id="IPR001117">
    <property type="entry name" value="Cu-oxidase_2nd"/>
</dbReference>
<dbReference type="InterPro" id="IPR011706">
    <property type="entry name" value="Cu-oxidase_C"/>
</dbReference>
<feature type="domain" description="Plastocyanin-like" evidence="10">
    <location>
        <begin position="32"/>
        <end position="149"/>
    </location>
</feature>
<reference evidence="11" key="2">
    <citation type="journal article" date="2020" name="Nat. Commun.">
        <title>Large-scale genome sequencing of mycorrhizal fungi provides insights into the early evolution of symbiotic traits.</title>
        <authorList>
            <person name="Miyauchi S."/>
            <person name="Kiss E."/>
            <person name="Kuo A."/>
            <person name="Drula E."/>
            <person name="Kohler A."/>
            <person name="Sanchez-Garcia M."/>
            <person name="Morin E."/>
            <person name="Andreopoulos B."/>
            <person name="Barry K.W."/>
            <person name="Bonito G."/>
            <person name="Buee M."/>
            <person name="Carver A."/>
            <person name="Chen C."/>
            <person name="Cichocki N."/>
            <person name="Clum A."/>
            <person name="Culley D."/>
            <person name="Crous P.W."/>
            <person name="Fauchery L."/>
            <person name="Girlanda M."/>
            <person name="Hayes R.D."/>
            <person name="Keri Z."/>
            <person name="LaButti K."/>
            <person name="Lipzen A."/>
            <person name="Lombard V."/>
            <person name="Magnuson J."/>
            <person name="Maillard F."/>
            <person name="Murat C."/>
            <person name="Nolan M."/>
            <person name="Ohm R.A."/>
            <person name="Pangilinan J."/>
            <person name="Pereira M.F."/>
            <person name="Perotto S."/>
            <person name="Peter M."/>
            <person name="Pfister S."/>
            <person name="Riley R."/>
            <person name="Sitrit Y."/>
            <person name="Stielow J.B."/>
            <person name="Szollosi G."/>
            <person name="Zifcakova L."/>
            <person name="Stursova M."/>
            <person name="Spatafora J.W."/>
            <person name="Tedersoo L."/>
            <person name="Vaario L.M."/>
            <person name="Yamada A."/>
            <person name="Yan M."/>
            <person name="Wang P."/>
            <person name="Xu J."/>
            <person name="Bruns T."/>
            <person name="Baldrian P."/>
            <person name="Vilgalys R."/>
            <person name="Dunand C."/>
            <person name="Henrissat B."/>
            <person name="Grigoriev I.V."/>
            <person name="Hibbett D."/>
            <person name="Nagy L.G."/>
            <person name="Martin F.M."/>
        </authorList>
    </citation>
    <scope>NUCLEOTIDE SEQUENCE</scope>
    <source>
        <strain evidence="11">Prilba</strain>
    </source>
</reference>
<feature type="domain" description="Plastocyanin-like" evidence="8">
    <location>
        <begin position="162"/>
        <end position="304"/>
    </location>
</feature>
<dbReference type="InterPro" id="IPR008972">
    <property type="entry name" value="Cupredoxin"/>
</dbReference>
<dbReference type="Proteomes" id="UP000759537">
    <property type="component" value="Unassembled WGS sequence"/>
</dbReference>
<dbReference type="Pfam" id="PF07732">
    <property type="entry name" value="Cu-oxidase_3"/>
    <property type="match status" value="1"/>
</dbReference>
<keyword evidence="2" id="KW-0479">Metal-binding</keyword>
<dbReference type="AlphaFoldDB" id="A0A9P5K1Y1"/>
<dbReference type="Gene3D" id="2.60.40.420">
    <property type="entry name" value="Cupredoxins - blue copper proteins"/>
    <property type="match status" value="3"/>
</dbReference>
<feature type="signal peptide" evidence="7">
    <location>
        <begin position="1"/>
        <end position="20"/>
    </location>
</feature>
<evidence type="ECO:0000256" key="4">
    <source>
        <dbReference type="ARBA" id="ARBA00023008"/>
    </source>
</evidence>
<feature type="domain" description="Plastocyanin-like" evidence="9">
    <location>
        <begin position="361"/>
        <end position="482"/>
    </location>
</feature>
<comment type="similarity">
    <text evidence="1">Belongs to the multicopper oxidase family.</text>
</comment>
<dbReference type="PROSITE" id="PS00079">
    <property type="entry name" value="MULTICOPPER_OXIDASE1"/>
    <property type="match status" value="1"/>
</dbReference>
<dbReference type="InterPro" id="IPR033138">
    <property type="entry name" value="Cu_oxidase_CS"/>
</dbReference>
<dbReference type="PANTHER" id="PTHR11709:SF511">
    <property type="entry name" value="LACCASE"/>
    <property type="match status" value="1"/>
</dbReference>
<gene>
    <name evidence="11" type="ORF">DFH94DRAFT_855568</name>
</gene>
<keyword evidence="4" id="KW-0186">Copper</keyword>
<dbReference type="InterPro" id="IPR045087">
    <property type="entry name" value="Cu-oxidase_fam"/>
</dbReference>
<dbReference type="EMBL" id="WHVB01000017">
    <property type="protein sequence ID" value="KAF8474358.1"/>
    <property type="molecule type" value="Genomic_DNA"/>
</dbReference>
<evidence type="ECO:0000313" key="11">
    <source>
        <dbReference type="EMBL" id="KAF8474358.1"/>
    </source>
</evidence>
<protein>
    <submittedName>
        <fullName evidence="11">TvLac6</fullName>
    </submittedName>
</protein>
<keyword evidence="7" id="KW-0732">Signal</keyword>
<evidence type="ECO:0000256" key="6">
    <source>
        <dbReference type="ARBA" id="ARBA00023180"/>
    </source>
</evidence>
<dbReference type="FunFam" id="2.60.40.420:FF:000045">
    <property type="entry name" value="Laccase 2"/>
    <property type="match status" value="1"/>
</dbReference>
<reference evidence="11" key="1">
    <citation type="submission" date="2019-10" db="EMBL/GenBank/DDBJ databases">
        <authorList>
            <consortium name="DOE Joint Genome Institute"/>
            <person name="Kuo A."/>
            <person name="Miyauchi S."/>
            <person name="Kiss E."/>
            <person name="Drula E."/>
            <person name="Kohler A."/>
            <person name="Sanchez-Garcia M."/>
            <person name="Andreopoulos B."/>
            <person name="Barry K.W."/>
            <person name="Bonito G."/>
            <person name="Buee M."/>
            <person name="Carver A."/>
            <person name="Chen C."/>
            <person name="Cichocki N."/>
            <person name="Clum A."/>
            <person name="Culley D."/>
            <person name="Crous P.W."/>
            <person name="Fauchery L."/>
            <person name="Girlanda M."/>
            <person name="Hayes R."/>
            <person name="Keri Z."/>
            <person name="LaButti K."/>
            <person name="Lipzen A."/>
            <person name="Lombard V."/>
            <person name="Magnuson J."/>
            <person name="Maillard F."/>
            <person name="Morin E."/>
            <person name="Murat C."/>
            <person name="Nolan M."/>
            <person name="Ohm R."/>
            <person name="Pangilinan J."/>
            <person name="Pereira M."/>
            <person name="Perotto S."/>
            <person name="Peter M."/>
            <person name="Riley R."/>
            <person name="Sitrit Y."/>
            <person name="Stielow B."/>
            <person name="Szollosi G."/>
            <person name="Zifcakova L."/>
            <person name="Stursova M."/>
            <person name="Spatafora J.W."/>
            <person name="Tedersoo L."/>
            <person name="Vaario L.-M."/>
            <person name="Yamada A."/>
            <person name="Yan M."/>
            <person name="Wang P."/>
            <person name="Xu J."/>
            <person name="Bruns T."/>
            <person name="Baldrian P."/>
            <person name="Vilgalys R."/>
            <person name="Henrissat B."/>
            <person name="Grigoriev I.V."/>
            <person name="Hibbett D."/>
            <person name="Nagy L.G."/>
            <person name="Martin F.M."/>
        </authorList>
    </citation>
    <scope>NUCLEOTIDE SEQUENCE</scope>
    <source>
        <strain evidence="11">Prilba</strain>
    </source>
</reference>
<feature type="chain" id="PRO_5040278881" evidence="7">
    <location>
        <begin position="21"/>
        <end position="513"/>
    </location>
</feature>
<keyword evidence="12" id="KW-1185">Reference proteome</keyword>
<dbReference type="SUPFAM" id="SSF49503">
    <property type="entry name" value="Cupredoxins"/>
    <property type="match status" value="3"/>
</dbReference>
<evidence type="ECO:0000259" key="9">
    <source>
        <dbReference type="Pfam" id="PF07731"/>
    </source>
</evidence>
<proteinExistence type="inferred from homology"/>
<evidence type="ECO:0000256" key="1">
    <source>
        <dbReference type="ARBA" id="ARBA00010609"/>
    </source>
</evidence>
<organism evidence="11 12">
    <name type="scientific">Russula ochroleuca</name>
    <dbReference type="NCBI Taxonomy" id="152965"/>
    <lineage>
        <taxon>Eukaryota</taxon>
        <taxon>Fungi</taxon>
        <taxon>Dikarya</taxon>
        <taxon>Basidiomycota</taxon>
        <taxon>Agaricomycotina</taxon>
        <taxon>Agaricomycetes</taxon>
        <taxon>Russulales</taxon>
        <taxon>Russulaceae</taxon>
        <taxon>Russula</taxon>
    </lineage>
</organism>
<accession>A0A9P5K1Y1</accession>
<dbReference type="GO" id="GO:0005507">
    <property type="term" value="F:copper ion binding"/>
    <property type="evidence" value="ECO:0007669"/>
    <property type="project" value="InterPro"/>
</dbReference>
<keyword evidence="5" id="KW-1015">Disulfide bond</keyword>
<keyword evidence="6" id="KW-0325">Glycoprotein</keyword>
<evidence type="ECO:0000313" key="12">
    <source>
        <dbReference type="Proteomes" id="UP000759537"/>
    </source>
</evidence>
<dbReference type="GO" id="GO:0016491">
    <property type="term" value="F:oxidoreductase activity"/>
    <property type="evidence" value="ECO:0007669"/>
    <property type="project" value="UniProtKB-KW"/>
</dbReference>
<dbReference type="CDD" id="cd13903">
    <property type="entry name" value="CuRO_3_Tv-LCC_like"/>
    <property type="match status" value="1"/>
</dbReference>
<evidence type="ECO:0000256" key="5">
    <source>
        <dbReference type="ARBA" id="ARBA00023157"/>
    </source>
</evidence>
<evidence type="ECO:0000256" key="2">
    <source>
        <dbReference type="ARBA" id="ARBA00022723"/>
    </source>
</evidence>
<evidence type="ECO:0000259" key="8">
    <source>
        <dbReference type="Pfam" id="PF00394"/>
    </source>
</evidence>
<dbReference type="PANTHER" id="PTHR11709">
    <property type="entry name" value="MULTI-COPPER OXIDASE"/>
    <property type="match status" value="1"/>
</dbReference>
<dbReference type="InterPro" id="IPR011707">
    <property type="entry name" value="Cu-oxidase-like_N"/>
</dbReference>
<evidence type="ECO:0000256" key="7">
    <source>
        <dbReference type="SAM" id="SignalP"/>
    </source>
</evidence>
<sequence>MLQLCTAALLLVAISGGAFALSPHTTLEIVSKDIAPDGLLRHTTLVNGVFPGPVITAIKGQEFAINVIDKLTETSLDLATSIHWHGIFQHHTNYVDGTAFVTQCPLVPNESFLYKFSALSQSGTYWYHSHFMNQYCDGLRGPMIIYDPEDPQKYLYDCDDADTVITIADWYHYLSTEAPVLPVYNSTLINGKGRYHGGPSNVSLAVVNVEQGKRYRFRLVSISCDAGFQFTIDGHEMTVIEVEGTNVQPLLVDGIFLFAGQRYSVVVTANQPVANYWVRALPAIAVGVSTFDNFTNVAVLHYAGPPMQIHRRTLRSTFQPLTPSPVPGLPFPGGADININLNFQINANRTAFLVNGIVFEPPTVPVLLQILSGAKNASQLLPAGTIYGLQPNKSVELTVPGGAGGGPHPVHLHGHPFYVVRSAGNSTYNYDNPIVRDVVTMGNQGDEVTLRFFTDNPGPWFFHCHIDWHLTAGFAVVFAEDVPDVPQQDYVNNAWDQLCPTYTAFLNATGGHT</sequence>
<evidence type="ECO:0000256" key="3">
    <source>
        <dbReference type="ARBA" id="ARBA00023002"/>
    </source>
</evidence>
<comment type="caution">
    <text evidence="11">The sequence shown here is derived from an EMBL/GenBank/DDBJ whole genome shotgun (WGS) entry which is preliminary data.</text>
</comment>
<dbReference type="Pfam" id="PF07731">
    <property type="entry name" value="Cu-oxidase_2"/>
    <property type="match status" value="1"/>
</dbReference>
<evidence type="ECO:0000259" key="10">
    <source>
        <dbReference type="Pfam" id="PF07732"/>
    </source>
</evidence>
<keyword evidence="3" id="KW-0560">Oxidoreductase</keyword>